<keyword evidence="2" id="KW-1185">Reference proteome</keyword>
<comment type="caution">
    <text evidence="1">The sequence shown here is derived from an EMBL/GenBank/DDBJ whole genome shotgun (WGS) entry which is preliminary data.</text>
</comment>
<gene>
    <name evidence="1" type="ORF">HUK82_12020</name>
</gene>
<dbReference type="RefSeq" id="WP_176614192.1">
    <property type="nucleotide sequence ID" value="NZ_JABXXR010000108.1"/>
</dbReference>
<organism evidence="1 2">
    <name type="scientific">Ameyamaea chiangmaiensis</name>
    <dbReference type="NCBI Taxonomy" id="442969"/>
    <lineage>
        <taxon>Bacteria</taxon>
        <taxon>Pseudomonadati</taxon>
        <taxon>Pseudomonadota</taxon>
        <taxon>Alphaproteobacteria</taxon>
        <taxon>Acetobacterales</taxon>
        <taxon>Acetobacteraceae</taxon>
        <taxon>Ameyamaea</taxon>
    </lineage>
</organism>
<sequence length="188" mass="19941">MAVGARRFALRDGTRTGHETLDHMVGTLTDAGAYARYLRGMEAFRSHAEQALARGDWSDLPVAVRPRPIAPALRDDLSALGLSPVAVAIAPLRLDSRSALLGGAYVLEGSAMGARLLRQQALALGFDREHGARHLAEQTDGSSWRAFVEALDTAPDYDGQQALAAAQAMFDTARAAFRALDTLAGADG</sequence>
<accession>A0A850PB32</accession>
<dbReference type="Proteomes" id="UP000585665">
    <property type="component" value="Unassembled WGS sequence"/>
</dbReference>
<evidence type="ECO:0000313" key="1">
    <source>
        <dbReference type="EMBL" id="NVN41284.1"/>
    </source>
</evidence>
<dbReference type="CDD" id="cd19166">
    <property type="entry name" value="HemeO-bac"/>
    <property type="match status" value="1"/>
</dbReference>
<proteinExistence type="predicted"/>
<dbReference type="AlphaFoldDB" id="A0A850PB32"/>
<evidence type="ECO:0000313" key="2">
    <source>
        <dbReference type="Proteomes" id="UP000585665"/>
    </source>
</evidence>
<dbReference type="SUPFAM" id="SSF48613">
    <property type="entry name" value="Heme oxygenase-like"/>
    <property type="match status" value="1"/>
</dbReference>
<dbReference type="Gene3D" id="1.20.910.10">
    <property type="entry name" value="Heme oxygenase-like"/>
    <property type="match status" value="1"/>
</dbReference>
<dbReference type="EMBL" id="JABXXR010000108">
    <property type="protein sequence ID" value="NVN41284.1"/>
    <property type="molecule type" value="Genomic_DNA"/>
</dbReference>
<dbReference type="InterPro" id="IPR016084">
    <property type="entry name" value="Haem_Oase-like_multi-hlx"/>
</dbReference>
<reference evidence="1 2" key="1">
    <citation type="submission" date="2020-06" db="EMBL/GenBank/DDBJ databases">
        <title>Description of novel acetic acid bacteria.</title>
        <authorList>
            <person name="Sombolestani A."/>
        </authorList>
    </citation>
    <scope>NUCLEOTIDE SEQUENCE [LARGE SCALE GENOMIC DNA]</scope>
    <source>
        <strain evidence="1 2">LMG 27010</strain>
    </source>
</reference>
<name>A0A850PB32_9PROT</name>
<protein>
    <submittedName>
        <fullName evidence="1">Biliverdin-producing heme oxygenase</fullName>
    </submittedName>
</protein>